<dbReference type="InParanoid" id="A0A6P8HHB3"/>
<accession>A0A6P8HHB3</accession>
<evidence type="ECO:0000313" key="8">
    <source>
        <dbReference type="RefSeq" id="XP_031554338.1"/>
    </source>
</evidence>
<keyword evidence="2" id="KW-0430">Lectin</keyword>
<keyword evidence="3" id="KW-0106">Calcium</keyword>
<evidence type="ECO:0000256" key="3">
    <source>
        <dbReference type="ARBA" id="ARBA00022837"/>
    </source>
</evidence>
<dbReference type="Proteomes" id="UP000515163">
    <property type="component" value="Unplaced"/>
</dbReference>
<sequence>MDSPSSLVLLLVTSIVLVKAIQRSQEKRQGMFGVDQGKVLRRHVFEKHRLTSAVDCGRHCTANAQCLSFNYKEKGPDVEDVCELNNATRKIASPGQDDSDSRYQHYYDLRTESYKFRSCLDYLRQGSTLKVIYTIRENDKSYKVWCDMTSEPGSSWTLILSFALKNRNNPAFCSRSFRGDSKANDDVPRWEAYRMSLKTMKLLASQSTHWRAT</sequence>
<keyword evidence="1" id="KW-0479">Metal-binding</keyword>
<dbReference type="InterPro" id="IPR003609">
    <property type="entry name" value="Pan_app"/>
</dbReference>
<feature type="chain" id="PRO_5028115298" evidence="5">
    <location>
        <begin position="21"/>
        <end position="213"/>
    </location>
</feature>
<dbReference type="Pfam" id="PF00024">
    <property type="entry name" value="PAN_1"/>
    <property type="match status" value="1"/>
</dbReference>
<evidence type="ECO:0000256" key="4">
    <source>
        <dbReference type="ARBA" id="ARBA00023157"/>
    </source>
</evidence>
<feature type="signal peptide" evidence="5">
    <location>
        <begin position="1"/>
        <end position="20"/>
    </location>
</feature>
<keyword evidence="5" id="KW-0732">Signal</keyword>
<evidence type="ECO:0000256" key="2">
    <source>
        <dbReference type="ARBA" id="ARBA00022734"/>
    </source>
</evidence>
<evidence type="ECO:0000259" key="6">
    <source>
        <dbReference type="Pfam" id="PF00024"/>
    </source>
</evidence>
<evidence type="ECO:0000256" key="1">
    <source>
        <dbReference type="ARBA" id="ARBA00022723"/>
    </source>
</evidence>
<dbReference type="GeneID" id="116291312"/>
<dbReference type="InterPro" id="IPR014716">
    <property type="entry name" value="Fibrinogen_a/b/g_C_1"/>
</dbReference>
<evidence type="ECO:0000313" key="7">
    <source>
        <dbReference type="Proteomes" id="UP000515163"/>
    </source>
</evidence>
<feature type="domain" description="Apple" evidence="6">
    <location>
        <begin position="36"/>
        <end position="94"/>
    </location>
</feature>
<dbReference type="AlphaFoldDB" id="A0A6P8HHB3"/>
<dbReference type="OrthoDB" id="10574595at2759"/>
<dbReference type="RefSeq" id="XP_031554338.1">
    <property type="nucleotide sequence ID" value="XM_031698478.1"/>
</dbReference>
<dbReference type="InterPro" id="IPR036056">
    <property type="entry name" value="Fibrinogen-like_C"/>
</dbReference>
<dbReference type="Gene3D" id="3.90.215.10">
    <property type="entry name" value="Gamma Fibrinogen, chain A, domain 1"/>
    <property type="match status" value="1"/>
</dbReference>
<dbReference type="GO" id="GO:0070492">
    <property type="term" value="F:oligosaccharide binding"/>
    <property type="evidence" value="ECO:0007669"/>
    <property type="project" value="TreeGrafter"/>
</dbReference>
<proteinExistence type="predicted"/>
<dbReference type="Gene3D" id="3.50.4.10">
    <property type="entry name" value="Hepatocyte Growth Factor"/>
    <property type="match status" value="1"/>
</dbReference>
<dbReference type="GO" id="GO:0046872">
    <property type="term" value="F:metal ion binding"/>
    <property type="evidence" value="ECO:0007669"/>
    <property type="project" value="UniProtKB-KW"/>
</dbReference>
<gene>
    <name evidence="8" type="primary">LOC116291312</name>
</gene>
<dbReference type="KEGG" id="aten:116291312"/>
<dbReference type="PANTHER" id="PTHR16146">
    <property type="entry name" value="INTELECTIN"/>
    <property type="match status" value="1"/>
</dbReference>
<name>A0A6P8HHB3_ACTTE</name>
<dbReference type="SUPFAM" id="SSF56496">
    <property type="entry name" value="Fibrinogen C-terminal domain-like"/>
    <property type="match status" value="1"/>
</dbReference>
<keyword evidence="7" id="KW-1185">Reference proteome</keyword>
<evidence type="ECO:0000256" key="5">
    <source>
        <dbReference type="SAM" id="SignalP"/>
    </source>
</evidence>
<reference evidence="8" key="1">
    <citation type="submission" date="2025-08" db="UniProtKB">
        <authorList>
            <consortium name="RefSeq"/>
        </authorList>
    </citation>
    <scope>IDENTIFICATION</scope>
    <source>
        <tissue evidence="8">Tentacle</tissue>
    </source>
</reference>
<organism evidence="7 8">
    <name type="scientific">Actinia tenebrosa</name>
    <name type="common">Australian red waratah sea anemone</name>
    <dbReference type="NCBI Taxonomy" id="6105"/>
    <lineage>
        <taxon>Eukaryota</taxon>
        <taxon>Metazoa</taxon>
        <taxon>Cnidaria</taxon>
        <taxon>Anthozoa</taxon>
        <taxon>Hexacorallia</taxon>
        <taxon>Actiniaria</taxon>
        <taxon>Actiniidae</taxon>
        <taxon>Actinia</taxon>
    </lineage>
</organism>
<dbReference type="PANTHER" id="PTHR16146:SF53">
    <property type="entry name" value="APPLE DOMAIN-CONTAINING PROTEIN"/>
    <property type="match status" value="1"/>
</dbReference>
<dbReference type="GO" id="GO:0005615">
    <property type="term" value="C:extracellular space"/>
    <property type="evidence" value="ECO:0007669"/>
    <property type="project" value="TreeGrafter"/>
</dbReference>
<keyword evidence="4" id="KW-1015">Disulfide bond</keyword>
<protein>
    <submittedName>
        <fullName evidence="8">Uncharacterized protein LOC116291312</fullName>
    </submittedName>
</protein>